<dbReference type="SUPFAM" id="SSF89623">
    <property type="entry name" value="Ribose/Galactose isomerase RpiB/AlsB"/>
    <property type="match status" value="1"/>
</dbReference>
<dbReference type="RefSeq" id="WP_179501473.1">
    <property type="nucleotide sequence ID" value="NZ_JACCAA010000001.1"/>
</dbReference>
<dbReference type="NCBIfam" id="TIGR00689">
    <property type="entry name" value="rpiB_lacA_lacB"/>
    <property type="match status" value="1"/>
</dbReference>
<feature type="region of interest" description="Disordered" evidence="10">
    <location>
        <begin position="150"/>
        <end position="177"/>
    </location>
</feature>
<feature type="binding site" evidence="9">
    <location>
        <begin position="8"/>
        <end position="9"/>
    </location>
    <ligand>
        <name>D-ribulose 5-phosphate</name>
        <dbReference type="ChEBI" id="CHEBI:58121"/>
    </ligand>
</feature>
<dbReference type="PIRSF" id="PIRSF005384">
    <property type="entry name" value="RpiB_LacA_B"/>
    <property type="match status" value="1"/>
</dbReference>
<dbReference type="PANTHER" id="PTHR30345">
    <property type="entry name" value="RIBOSE-5-PHOSPHATE ISOMERASE B"/>
    <property type="match status" value="1"/>
</dbReference>
<dbReference type="Proteomes" id="UP000540656">
    <property type="component" value="Unassembled WGS sequence"/>
</dbReference>
<dbReference type="GO" id="GO:0004751">
    <property type="term" value="F:ribose-5-phosphate isomerase activity"/>
    <property type="evidence" value="ECO:0007669"/>
    <property type="project" value="UniProtKB-EC"/>
</dbReference>
<protein>
    <recommendedName>
        <fullName evidence="6">Ribose-5-phosphate isomerase B</fullName>
        <ecNumber evidence="5">5.3.1.6</ecNumber>
    </recommendedName>
    <alternativeName>
        <fullName evidence="8">Phosphoriboisomerase B</fullName>
    </alternativeName>
</protein>
<reference evidence="11 12" key="1">
    <citation type="submission" date="2020-07" db="EMBL/GenBank/DDBJ databases">
        <title>Sequencing the genomes of 1000 actinobacteria strains.</title>
        <authorList>
            <person name="Klenk H.-P."/>
        </authorList>
    </citation>
    <scope>NUCLEOTIDE SEQUENCE [LARGE SCALE GENOMIC DNA]</scope>
    <source>
        <strain evidence="11 12">DSM 23819</strain>
    </source>
</reference>
<comment type="pathway">
    <text evidence="2">Carbohydrate degradation; pentose phosphate pathway; D-ribose 5-phosphate from D-ribulose 5-phosphate (non-oxidative stage): step 1/1.</text>
</comment>
<feature type="binding site" evidence="9">
    <location>
        <position position="142"/>
    </location>
    <ligand>
        <name>D-ribulose 5-phosphate</name>
        <dbReference type="ChEBI" id="CHEBI:58121"/>
    </ligand>
</feature>
<dbReference type="NCBIfam" id="NF004051">
    <property type="entry name" value="PRK05571.1"/>
    <property type="match status" value="1"/>
</dbReference>
<dbReference type="PANTHER" id="PTHR30345:SF0">
    <property type="entry name" value="DNA DAMAGE-REPAIR_TOLERATION PROTEIN DRT102"/>
    <property type="match status" value="1"/>
</dbReference>
<sequence length="177" mass="19043">MRVHLGSDHAGLELKDHLINWLVEHDYEVVDHGPFVYDALDDYPVFCLRAAEGVAAEQAEGLDSLGVVIGGSGNGEQIAANKVTGVRSALAWSEETAVLAREHNNANVLSVGGRMHSLEEMTRFVEVFLSTPFPGDERHVRRIGQLSTYDATGELPPLPESALRGAVPADAADETDA</sequence>
<evidence type="ECO:0000313" key="11">
    <source>
        <dbReference type="EMBL" id="NYG58298.1"/>
    </source>
</evidence>
<keyword evidence="12" id="KW-1185">Reference proteome</keyword>
<comment type="catalytic activity">
    <reaction evidence="1">
        <text>aldehydo-D-ribose 5-phosphate = D-ribulose 5-phosphate</text>
        <dbReference type="Rhea" id="RHEA:14657"/>
        <dbReference type="ChEBI" id="CHEBI:58121"/>
        <dbReference type="ChEBI" id="CHEBI:58273"/>
        <dbReference type="EC" id="5.3.1.6"/>
    </reaction>
</comment>
<organism evidence="11 12">
    <name type="scientific">Nocardioides daedukensis</name>
    <dbReference type="NCBI Taxonomy" id="634462"/>
    <lineage>
        <taxon>Bacteria</taxon>
        <taxon>Bacillati</taxon>
        <taxon>Actinomycetota</taxon>
        <taxon>Actinomycetes</taxon>
        <taxon>Propionibacteriales</taxon>
        <taxon>Nocardioidaceae</taxon>
        <taxon>Nocardioides</taxon>
    </lineage>
</organism>
<dbReference type="GO" id="GO:0019316">
    <property type="term" value="P:D-allose catabolic process"/>
    <property type="evidence" value="ECO:0007669"/>
    <property type="project" value="TreeGrafter"/>
</dbReference>
<dbReference type="Pfam" id="PF02502">
    <property type="entry name" value="LacAB_rpiB"/>
    <property type="match status" value="1"/>
</dbReference>
<keyword evidence="7 11" id="KW-0413">Isomerase</keyword>
<evidence type="ECO:0000256" key="4">
    <source>
        <dbReference type="ARBA" id="ARBA00011738"/>
    </source>
</evidence>
<evidence type="ECO:0000256" key="7">
    <source>
        <dbReference type="ARBA" id="ARBA00023235"/>
    </source>
</evidence>
<evidence type="ECO:0000256" key="2">
    <source>
        <dbReference type="ARBA" id="ARBA00004988"/>
    </source>
</evidence>
<evidence type="ECO:0000256" key="5">
    <source>
        <dbReference type="ARBA" id="ARBA00011959"/>
    </source>
</evidence>
<evidence type="ECO:0000256" key="6">
    <source>
        <dbReference type="ARBA" id="ARBA00014007"/>
    </source>
</evidence>
<dbReference type="InterPro" id="IPR036569">
    <property type="entry name" value="RpiB_LacA_LacB_sf"/>
</dbReference>
<feature type="binding site" evidence="9">
    <location>
        <position position="138"/>
    </location>
    <ligand>
        <name>D-ribulose 5-phosphate</name>
        <dbReference type="ChEBI" id="CHEBI:58121"/>
    </ligand>
</feature>
<comment type="subunit">
    <text evidence="4">Homodimer.</text>
</comment>
<evidence type="ECO:0000256" key="3">
    <source>
        <dbReference type="ARBA" id="ARBA00008754"/>
    </source>
</evidence>
<evidence type="ECO:0000256" key="1">
    <source>
        <dbReference type="ARBA" id="ARBA00001713"/>
    </source>
</evidence>
<dbReference type="EC" id="5.3.1.6" evidence="5"/>
<feature type="binding site" evidence="9">
    <location>
        <position position="114"/>
    </location>
    <ligand>
        <name>D-ribulose 5-phosphate</name>
        <dbReference type="ChEBI" id="CHEBI:58121"/>
    </ligand>
</feature>
<gene>
    <name evidence="11" type="ORF">BJ980_001221</name>
</gene>
<dbReference type="Gene3D" id="3.40.1400.10">
    <property type="entry name" value="Sugar-phosphate isomerase, RpiB/LacA/LacB"/>
    <property type="match status" value="1"/>
</dbReference>
<dbReference type="NCBIfam" id="TIGR02133">
    <property type="entry name" value="RPI_actino"/>
    <property type="match status" value="1"/>
</dbReference>
<evidence type="ECO:0000256" key="10">
    <source>
        <dbReference type="SAM" id="MobiDB-lite"/>
    </source>
</evidence>
<dbReference type="AlphaFoldDB" id="A0A7Y9S185"/>
<proteinExistence type="inferred from homology"/>
<evidence type="ECO:0000256" key="8">
    <source>
        <dbReference type="ARBA" id="ARBA00032117"/>
    </source>
</evidence>
<dbReference type="EMBL" id="JACCAA010000001">
    <property type="protein sequence ID" value="NYG58298.1"/>
    <property type="molecule type" value="Genomic_DNA"/>
</dbReference>
<evidence type="ECO:0000313" key="12">
    <source>
        <dbReference type="Proteomes" id="UP000540656"/>
    </source>
</evidence>
<dbReference type="InterPro" id="IPR011860">
    <property type="entry name" value="Rib-5-P_Isoase_Actino"/>
</dbReference>
<comment type="caution">
    <text evidence="11">The sequence shown here is derived from an EMBL/GenBank/DDBJ whole genome shotgun (WGS) entry which is preliminary data.</text>
</comment>
<feature type="binding site" evidence="9">
    <location>
        <begin position="71"/>
        <end position="75"/>
    </location>
    <ligand>
        <name>D-ribulose 5-phosphate</name>
        <dbReference type="ChEBI" id="CHEBI:58121"/>
    </ligand>
</feature>
<dbReference type="InterPro" id="IPR003500">
    <property type="entry name" value="RpiB_LacA_LacB"/>
</dbReference>
<evidence type="ECO:0000256" key="9">
    <source>
        <dbReference type="PIRSR" id="PIRSR005384-2"/>
    </source>
</evidence>
<comment type="similarity">
    <text evidence="3">Belongs to the LacAB/RpiB family.</text>
</comment>
<dbReference type="GO" id="GO:0009052">
    <property type="term" value="P:pentose-phosphate shunt, non-oxidative branch"/>
    <property type="evidence" value="ECO:0007669"/>
    <property type="project" value="TreeGrafter"/>
</dbReference>
<accession>A0A7Y9S185</accession>
<name>A0A7Y9S185_9ACTN</name>
<feature type="binding site" evidence="9">
    <location>
        <position position="104"/>
    </location>
    <ligand>
        <name>D-ribulose 5-phosphate</name>
        <dbReference type="ChEBI" id="CHEBI:58121"/>
    </ligand>
</feature>